<dbReference type="NCBIfam" id="NF041013">
    <property type="entry name" value="T4P_ComGE"/>
    <property type="match status" value="1"/>
</dbReference>
<keyword evidence="2" id="KW-0178">Competence</keyword>
<protein>
    <submittedName>
        <fullName evidence="4">Competence protein ComG</fullName>
    </submittedName>
</protein>
<proteinExistence type="predicted"/>
<dbReference type="EMBL" id="JALAWA010000003">
    <property type="protein sequence ID" value="MCY9184495.1"/>
    <property type="molecule type" value="Genomic_DNA"/>
</dbReference>
<dbReference type="AlphaFoldDB" id="A0A9Q4HML8"/>
<dbReference type="InterPro" id="IPR053468">
    <property type="entry name" value="ComGE-like"/>
</dbReference>
<dbReference type="GO" id="GO:0009986">
    <property type="term" value="C:cell surface"/>
    <property type="evidence" value="ECO:0007669"/>
    <property type="project" value="UniProtKB-SubCell"/>
</dbReference>
<sequence>MWRENKGFSTIETMAALSIWLFMLLTIVPLWNKLIADEHIAESREIGYQLVNESIGKYMLTGKGNLSQTVSMNNSKYSMTWEEEGEYQNVCITSDAYKDKPFCLSILRTDWLYAS</sequence>
<dbReference type="InterPro" id="IPR012902">
    <property type="entry name" value="N_methyl_site"/>
</dbReference>
<feature type="transmembrane region" description="Helical" evidence="3">
    <location>
        <begin position="12"/>
        <end position="31"/>
    </location>
</feature>
<dbReference type="PROSITE" id="PS00409">
    <property type="entry name" value="PROKAR_NTER_METHYL"/>
    <property type="match status" value="1"/>
</dbReference>
<dbReference type="RefSeq" id="WP_268496729.1">
    <property type="nucleotide sequence ID" value="NZ_JALAVZ010000003.1"/>
</dbReference>
<gene>
    <name evidence="4" type="ORF">MOF03_07445</name>
</gene>
<keyword evidence="3" id="KW-1133">Transmembrane helix</keyword>
<keyword evidence="3" id="KW-0472">Membrane</keyword>
<keyword evidence="3" id="KW-0812">Transmembrane</keyword>
<organism evidence="4 5">
    <name type="scientific">Bacillus halotolerans</name>
    <dbReference type="NCBI Taxonomy" id="260554"/>
    <lineage>
        <taxon>Bacteria</taxon>
        <taxon>Bacillati</taxon>
        <taxon>Bacillota</taxon>
        <taxon>Bacilli</taxon>
        <taxon>Bacillales</taxon>
        <taxon>Bacillaceae</taxon>
        <taxon>Bacillus</taxon>
    </lineage>
</organism>
<evidence type="ECO:0000256" key="1">
    <source>
        <dbReference type="ARBA" id="ARBA00004241"/>
    </source>
</evidence>
<evidence type="ECO:0000256" key="3">
    <source>
        <dbReference type="SAM" id="Phobius"/>
    </source>
</evidence>
<reference evidence="4" key="1">
    <citation type="submission" date="2022-02" db="EMBL/GenBank/DDBJ databases">
        <title>Crop Bioprotection Bacillus Genome Sequencing.</title>
        <authorList>
            <person name="Dunlap C."/>
        </authorList>
    </citation>
    <scope>NUCLEOTIDE SEQUENCE</scope>
    <source>
        <strain evidence="4">EC49O2N-C10</strain>
    </source>
</reference>
<evidence type="ECO:0000313" key="5">
    <source>
        <dbReference type="Proteomes" id="UP001073053"/>
    </source>
</evidence>
<comment type="subcellular location">
    <subcellularLocation>
        <location evidence="1">Cell surface</location>
    </subcellularLocation>
</comment>
<name>A0A9Q4HML8_9BACI</name>
<accession>A0A9Q4HML8</accession>
<evidence type="ECO:0000256" key="2">
    <source>
        <dbReference type="ARBA" id="ARBA00023287"/>
    </source>
</evidence>
<evidence type="ECO:0000313" key="4">
    <source>
        <dbReference type="EMBL" id="MCY9184495.1"/>
    </source>
</evidence>
<comment type="caution">
    <text evidence="4">The sequence shown here is derived from an EMBL/GenBank/DDBJ whole genome shotgun (WGS) entry which is preliminary data.</text>
</comment>
<dbReference type="GO" id="GO:0030420">
    <property type="term" value="P:establishment of competence for transformation"/>
    <property type="evidence" value="ECO:0007669"/>
    <property type="project" value="UniProtKB-KW"/>
</dbReference>
<dbReference type="Proteomes" id="UP001073053">
    <property type="component" value="Unassembled WGS sequence"/>
</dbReference>